<organism evidence="3 4">
    <name type="scientific">Thermogymnomonas acidicola</name>
    <dbReference type="NCBI Taxonomy" id="399579"/>
    <lineage>
        <taxon>Archaea</taxon>
        <taxon>Methanobacteriati</taxon>
        <taxon>Thermoplasmatota</taxon>
        <taxon>Thermoplasmata</taxon>
        <taxon>Thermoplasmatales</taxon>
        <taxon>Thermogymnomonas</taxon>
    </lineage>
</organism>
<dbReference type="SUPFAM" id="SSF53850">
    <property type="entry name" value="Periplasmic binding protein-like II"/>
    <property type="match status" value="1"/>
</dbReference>
<protein>
    <submittedName>
        <fullName evidence="3">Uncharacterized protein</fullName>
    </submittedName>
</protein>
<reference evidence="3" key="2">
    <citation type="submission" date="2022-09" db="EMBL/GenBank/DDBJ databases">
        <authorList>
            <person name="Sun Q."/>
            <person name="Ohkuma M."/>
        </authorList>
    </citation>
    <scope>NUCLEOTIDE SEQUENCE</scope>
    <source>
        <strain evidence="3">JCM 13583</strain>
    </source>
</reference>
<sequence>MVDLISFLHSEPLSLALREKCSVERYEPGRILERLLDGQARTGMVSLLAYMENRDALRLSRSASIHTAHTTMSTLLLGRGQGLRKSIEVAVTRYTRTTEFYLSLILRRLNVDFRLYRSDGTEAADLLGEREYALVIGDEALRAYSQGYSIVMDIGSEFSRLYNLAPLYAVTVSSDEAEEEILRQGVRDSDMHRLECVPLGVERGIRADIARRYLSLIRYDWSPLTERTLSFIGEVFRKQDR</sequence>
<dbReference type="GO" id="GO:0009234">
    <property type="term" value="P:menaquinone biosynthetic process"/>
    <property type="evidence" value="ECO:0007669"/>
    <property type="project" value="UniProtKB-KW"/>
</dbReference>
<dbReference type="Gene3D" id="3.40.190.10">
    <property type="entry name" value="Periplasmic binding protein-like II"/>
    <property type="match status" value="2"/>
</dbReference>
<evidence type="ECO:0000256" key="2">
    <source>
        <dbReference type="ARBA" id="ARBA00023239"/>
    </source>
</evidence>
<dbReference type="AlphaFoldDB" id="A0AA37BQV6"/>
<evidence type="ECO:0000313" key="3">
    <source>
        <dbReference type="EMBL" id="GGM71005.1"/>
    </source>
</evidence>
<dbReference type="PANTHER" id="PTHR37690">
    <property type="entry name" value="CHORISMATE DEHYDRATASE"/>
    <property type="match status" value="1"/>
</dbReference>
<dbReference type="InterPro" id="IPR003773">
    <property type="entry name" value="Menaquinone_biosynth"/>
</dbReference>
<gene>
    <name evidence="3" type="ORF">GCM10007108_06330</name>
</gene>
<dbReference type="Proteomes" id="UP000632195">
    <property type="component" value="Unassembled WGS sequence"/>
</dbReference>
<name>A0AA37BQV6_9ARCH</name>
<evidence type="ECO:0000313" key="4">
    <source>
        <dbReference type="Proteomes" id="UP000632195"/>
    </source>
</evidence>
<dbReference type="EMBL" id="BMNY01000001">
    <property type="protein sequence ID" value="GGM71005.1"/>
    <property type="molecule type" value="Genomic_DNA"/>
</dbReference>
<dbReference type="InterPro" id="IPR030868">
    <property type="entry name" value="MqnA"/>
</dbReference>
<keyword evidence="1" id="KW-0474">Menaquinone biosynthesis</keyword>
<evidence type="ECO:0000256" key="1">
    <source>
        <dbReference type="ARBA" id="ARBA00022428"/>
    </source>
</evidence>
<dbReference type="PANTHER" id="PTHR37690:SF1">
    <property type="entry name" value="CHORISMATE DEHYDRATASE"/>
    <property type="match status" value="1"/>
</dbReference>
<proteinExistence type="predicted"/>
<dbReference type="GO" id="GO:0016829">
    <property type="term" value="F:lyase activity"/>
    <property type="evidence" value="ECO:0007669"/>
    <property type="project" value="UniProtKB-KW"/>
</dbReference>
<comment type="caution">
    <text evidence="3">The sequence shown here is derived from an EMBL/GenBank/DDBJ whole genome shotgun (WGS) entry which is preliminary data.</text>
</comment>
<reference evidence="3" key="1">
    <citation type="journal article" date="2014" name="Int. J. Syst. Evol. Microbiol.">
        <title>Complete genome sequence of Corynebacterium casei LMG S-19264T (=DSM 44701T), isolated from a smear-ripened cheese.</title>
        <authorList>
            <consortium name="US DOE Joint Genome Institute (JGI-PGF)"/>
            <person name="Walter F."/>
            <person name="Albersmeier A."/>
            <person name="Kalinowski J."/>
            <person name="Ruckert C."/>
        </authorList>
    </citation>
    <scope>NUCLEOTIDE SEQUENCE</scope>
    <source>
        <strain evidence="3">JCM 13583</strain>
    </source>
</reference>
<accession>A0AA37BQV6</accession>
<dbReference type="RefSeq" id="WP_188680238.1">
    <property type="nucleotide sequence ID" value="NZ_BMNY01000001.1"/>
</dbReference>
<keyword evidence="2" id="KW-0456">Lyase</keyword>
<dbReference type="Pfam" id="PF02621">
    <property type="entry name" value="VitK2_biosynth"/>
    <property type="match status" value="1"/>
</dbReference>
<keyword evidence="4" id="KW-1185">Reference proteome</keyword>